<name>A0A5B7GAD8_PORTR</name>
<evidence type="ECO:0000313" key="3">
    <source>
        <dbReference type="Proteomes" id="UP000324222"/>
    </source>
</evidence>
<organism evidence="2 3">
    <name type="scientific">Portunus trituberculatus</name>
    <name type="common">Swimming crab</name>
    <name type="synonym">Neptunus trituberculatus</name>
    <dbReference type="NCBI Taxonomy" id="210409"/>
    <lineage>
        <taxon>Eukaryota</taxon>
        <taxon>Metazoa</taxon>
        <taxon>Ecdysozoa</taxon>
        <taxon>Arthropoda</taxon>
        <taxon>Crustacea</taxon>
        <taxon>Multicrustacea</taxon>
        <taxon>Malacostraca</taxon>
        <taxon>Eumalacostraca</taxon>
        <taxon>Eucarida</taxon>
        <taxon>Decapoda</taxon>
        <taxon>Pleocyemata</taxon>
        <taxon>Brachyura</taxon>
        <taxon>Eubrachyura</taxon>
        <taxon>Portunoidea</taxon>
        <taxon>Portunidae</taxon>
        <taxon>Portuninae</taxon>
        <taxon>Portunus</taxon>
    </lineage>
</organism>
<feature type="region of interest" description="Disordered" evidence="1">
    <location>
        <begin position="46"/>
        <end position="91"/>
    </location>
</feature>
<gene>
    <name evidence="2" type="ORF">E2C01_048313</name>
</gene>
<evidence type="ECO:0000313" key="2">
    <source>
        <dbReference type="EMBL" id="MPC54397.1"/>
    </source>
</evidence>
<comment type="caution">
    <text evidence="2">The sequence shown here is derived from an EMBL/GenBank/DDBJ whole genome shotgun (WGS) entry which is preliminary data.</text>
</comment>
<dbReference type="Proteomes" id="UP000324222">
    <property type="component" value="Unassembled WGS sequence"/>
</dbReference>
<accession>A0A5B7GAD8</accession>
<sequence length="112" mass="12072">MTGRPPPRHWSDDTRIGISPDPLVCLVVEQTVPTSASYRVLESRVTTTHMPAQDENRTLMPATANSRASRQPPVGQQSPRSKFLPYDGDGGDVAALPQDAIQIAVTPAPVLD</sequence>
<dbReference type="AlphaFoldDB" id="A0A5B7GAD8"/>
<protein>
    <submittedName>
        <fullName evidence="2">Uncharacterized protein</fullName>
    </submittedName>
</protein>
<reference evidence="2 3" key="1">
    <citation type="submission" date="2019-05" db="EMBL/GenBank/DDBJ databases">
        <title>Another draft genome of Portunus trituberculatus and its Hox gene families provides insights of decapod evolution.</title>
        <authorList>
            <person name="Jeong J.-H."/>
            <person name="Song I."/>
            <person name="Kim S."/>
            <person name="Choi T."/>
            <person name="Kim D."/>
            <person name="Ryu S."/>
            <person name="Kim W."/>
        </authorList>
    </citation>
    <scope>NUCLEOTIDE SEQUENCE [LARGE SCALE GENOMIC DNA]</scope>
    <source>
        <tissue evidence="2">Muscle</tissue>
    </source>
</reference>
<keyword evidence="3" id="KW-1185">Reference proteome</keyword>
<feature type="compositionally biased region" description="Polar residues" evidence="1">
    <location>
        <begin position="63"/>
        <end position="80"/>
    </location>
</feature>
<proteinExistence type="predicted"/>
<evidence type="ECO:0000256" key="1">
    <source>
        <dbReference type="SAM" id="MobiDB-lite"/>
    </source>
</evidence>
<dbReference type="EMBL" id="VSRR010012328">
    <property type="protein sequence ID" value="MPC54397.1"/>
    <property type="molecule type" value="Genomic_DNA"/>
</dbReference>